<dbReference type="Pfam" id="PF13692">
    <property type="entry name" value="Glyco_trans_1_4"/>
    <property type="match status" value="1"/>
</dbReference>
<dbReference type="SUPFAM" id="SSF53756">
    <property type="entry name" value="UDP-Glycosyltransferase/glycogen phosphorylase"/>
    <property type="match status" value="1"/>
</dbReference>
<dbReference type="AlphaFoldDB" id="A0AAN4VZN6"/>
<proteinExistence type="predicted"/>
<gene>
    <name evidence="1" type="ORF">PEDI_18470</name>
</gene>
<organism evidence="1 2">
    <name type="scientific">Persicobacter diffluens</name>
    <dbReference type="NCBI Taxonomy" id="981"/>
    <lineage>
        <taxon>Bacteria</taxon>
        <taxon>Pseudomonadati</taxon>
        <taxon>Bacteroidota</taxon>
        <taxon>Cytophagia</taxon>
        <taxon>Cytophagales</taxon>
        <taxon>Persicobacteraceae</taxon>
        <taxon>Persicobacter</taxon>
    </lineage>
</organism>
<evidence type="ECO:0000313" key="1">
    <source>
        <dbReference type="EMBL" id="GJM61295.1"/>
    </source>
</evidence>
<reference evidence="1 2" key="1">
    <citation type="submission" date="2021-12" db="EMBL/GenBank/DDBJ databases">
        <title>Genome sequencing of bacteria with rrn-lacking chromosome and rrn-plasmid.</title>
        <authorList>
            <person name="Anda M."/>
            <person name="Iwasaki W."/>
        </authorList>
    </citation>
    <scope>NUCLEOTIDE SEQUENCE [LARGE SCALE GENOMIC DNA]</scope>
    <source>
        <strain evidence="1 2">NBRC 15940</strain>
    </source>
</reference>
<dbReference type="Gene3D" id="3.40.50.2000">
    <property type="entry name" value="Glycogen Phosphorylase B"/>
    <property type="match status" value="1"/>
</dbReference>
<keyword evidence="2" id="KW-1185">Reference proteome</keyword>
<protein>
    <recommendedName>
        <fullName evidence="3">Glycosyltransferase</fullName>
    </recommendedName>
</protein>
<accession>A0AAN4VZN6</accession>
<dbReference type="Proteomes" id="UP001310022">
    <property type="component" value="Unassembled WGS sequence"/>
</dbReference>
<evidence type="ECO:0000313" key="2">
    <source>
        <dbReference type="Proteomes" id="UP001310022"/>
    </source>
</evidence>
<name>A0AAN4VZN6_9BACT</name>
<dbReference type="EMBL" id="BQKE01000001">
    <property type="protein sequence ID" value="GJM61295.1"/>
    <property type="molecule type" value="Genomic_DNA"/>
</dbReference>
<comment type="caution">
    <text evidence="1">The sequence shown here is derived from an EMBL/GenBank/DDBJ whole genome shotgun (WGS) entry which is preliminary data.</text>
</comment>
<evidence type="ECO:0008006" key="3">
    <source>
        <dbReference type="Google" id="ProtNLM"/>
    </source>
</evidence>
<sequence length="401" mass="46585">MGKKQPVIICIGFPSWDTNYTKSTMELMKVISSQIPVVYVNYPFTMIDVVRGILGKKKLPLTEILKNPHQKTFQYDKGEVTVLYPPPFLPNQFLSKGKWFDYFSRINARMLTRRLENHLTKCELQPLAVINAFNPFVGAYYPEDFQKKYPQYYYCYDEIKLTQWSGKHGGYLEEQFLMQTAAHFFSSKPLLQTKSKKEIPAFLVQNGVDYDLFHQAFCRVSDRSSTPSAFYIGAIDDRLDYPLLADLIGQLKHWKFHFFGPIKSEHFQLLLAQNKNLHYEGNMDAQEIPAKIRDFHIGLIPFVHNDFTKNIYPLKINEYLAAGKQVVSTDFGDLKDFEQTIYISQNREQFASACQKAMEELTEERIAKNAAFAANNSWQHRGAVFLESIMQLAKQHEQIPY</sequence>
<dbReference type="RefSeq" id="WP_338236871.1">
    <property type="nucleotide sequence ID" value="NZ_BQKE01000001.1"/>
</dbReference>